<comment type="caution">
    <text evidence="4">The sequence shown here is derived from an EMBL/GenBank/DDBJ whole genome shotgun (WGS) entry which is preliminary data.</text>
</comment>
<keyword evidence="1" id="KW-0862">Zinc</keyword>
<protein>
    <recommendedName>
        <fullName evidence="3">C3H1-type domain-containing protein</fullName>
    </recommendedName>
</protein>
<keyword evidence="1" id="KW-0479">Metal-binding</keyword>
<organism evidence="4 5">
    <name type="scientific">Cryoendolithus antarcticus</name>
    <dbReference type="NCBI Taxonomy" id="1507870"/>
    <lineage>
        <taxon>Eukaryota</taxon>
        <taxon>Fungi</taxon>
        <taxon>Dikarya</taxon>
        <taxon>Ascomycota</taxon>
        <taxon>Pezizomycotina</taxon>
        <taxon>Dothideomycetes</taxon>
        <taxon>Dothideomycetidae</taxon>
        <taxon>Cladosporiales</taxon>
        <taxon>Cladosporiaceae</taxon>
        <taxon>Cryoendolithus</taxon>
    </lineage>
</organism>
<evidence type="ECO:0000313" key="4">
    <source>
        <dbReference type="EMBL" id="OQO12953.1"/>
    </source>
</evidence>
<name>A0A1V8TNJ5_9PEZI</name>
<feature type="compositionally biased region" description="Basic and acidic residues" evidence="2">
    <location>
        <begin position="310"/>
        <end position="325"/>
    </location>
</feature>
<dbReference type="InterPro" id="IPR000571">
    <property type="entry name" value="Znf_CCCH"/>
</dbReference>
<dbReference type="OrthoDB" id="3895766at2759"/>
<accession>A0A1V8TNJ5</accession>
<dbReference type="GO" id="GO:0008270">
    <property type="term" value="F:zinc ion binding"/>
    <property type="evidence" value="ECO:0007669"/>
    <property type="project" value="UniProtKB-KW"/>
</dbReference>
<feature type="compositionally biased region" description="Polar residues" evidence="2">
    <location>
        <begin position="8"/>
        <end position="19"/>
    </location>
</feature>
<evidence type="ECO:0000259" key="3">
    <source>
        <dbReference type="PROSITE" id="PS50103"/>
    </source>
</evidence>
<gene>
    <name evidence="4" type="ORF">B0A48_02417</name>
</gene>
<dbReference type="Proteomes" id="UP000192596">
    <property type="component" value="Unassembled WGS sequence"/>
</dbReference>
<feature type="region of interest" description="Disordered" evidence="2">
    <location>
        <begin position="176"/>
        <end position="206"/>
    </location>
</feature>
<keyword evidence="1" id="KW-0863">Zinc-finger</keyword>
<dbReference type="AlphaFoldDB" id="A0A1V8TNJ5"/>
<dbReference type="EMBL" id="NAJO01000004">
    <property type="protein sequence ID" value="OQO12953.1"/>
    <property type="molecule type" value="Genomic_DNA"/>
</dbReference>
<feature type="domain" description="C3H1-type" evidence="3">
    <location>
        <begin position="256"/>
        <end position="282"/>
    </location>
</feature>
<feature type="zinc finger region" description="C3H1-type" evidence="1">
    <location>
        <begin position="256"/>
        <end position="282"/>
    </location>
</feature>
<evidence type="ECO:0000256" key="1">
    <source>
        <dbReference type="PROSITE-ProRule" id="PRU00723"/>
    </source>
</evidence>
<evidence type="ECO:0000313" key="5">
    <source>
        <dbReference type="Proteomes" id="UP000192596"/>
    </source>
</evidence>
<proteinExistence type="predicted"/>
<feature type="region of interest" description="Disordered" evidence="2">
    <location>
        <begin position="308"/>
        <end position="350"/>
    </location>
</feature>
<sequence>MDLLQYLVSPSKSTDSSQPAAAHSKNTRDTSVCDDGGDALDALVVILENTSAEVSHDKLDGQADDLEEGEVVGSQSSTLASNQCKKICFFAYHNIPCQRQAEGKCTNSHTVPEDAGSYRIHRLPTYASRKIHQEPCGLPLCRWKDGRPPRSQARKIAPLPDQARRQAKPVLRAIGERSAEPTTKKRKRITHRDEPTGQGARNMTLSYDDLDEELNQEPVTKRTRVDYSDFYPSSPPIAATQVARASSCVPVSQTAMVTGATCFFWLHGKCRRQTCSMKHALEDPPKMVEPPPGYVHHRPCGLKWCAGDGQAKKDRSKGDRARRQQPEWYFEGSRKTSDDDAEGVTPELVKAGEQEPWFLEGFE</sequence>
<keyword evidence="5" id="KW-1185">Reference proteome</keyword>
<dbReference type="InParanoid" id="A0A1V8TNJ5"/>
<feature type="region of interest" description="Disordered" evidence="2">
    <location>
        <begin position="1"/>
        <end position="33"/>
    </location>
</feature>
<evidence type="ECO:0000256" key="2">
    <source>
        <dbReference type="SAM" id="MobiDB-lite"/>
    </source>
</evidence>
<reference evidence="5" key="1">
    <citation type="submission" date="2017-03" db="EMBL/GenBank/DDBJ databases">
        <title>Genomes of endolithic fungi from Antarctica.</title>
        <authorList>
            <person name="Coleine C."/>
            <person name="Masonjones S."/>
            <person name="Stajich J.E."/>
        </authorList>
    </citation>
    <scope>NUCLEOTIDE SEQUENCE [LARGE SCALE GENOMIC DNA]</scope>
    <source>
        <strain evidence="5">CCFEE 5527</strain>
    </source>
</reference>
<dbReference type="PROSITE" id="PS50103">
    <property type="entry name" value="ZF_C3H1"/>
    <property type="match status" value="1"/>
</dbReference>